<evidence type="ECO:0000313" key="6">
    <source>
        <dbReference type="EnsemblPlants" id="KQK19705"/>
    </source>
</evidence>
<dbReference type="InParanoid" id="A0A0Q3L999"/>
<evidence type="ECO:0000256" key="2">
    <source>
        <dbReference type="ARBA" id="ARBA00023002"/>
    </source>
</evidence>
<dbReference type="GO" id="GO:0103075">
    <property type="term" value="F:indole-3-pyruvate monooxygenase activity"/>
    <property type="evidence" value="ECO:0007669"/>
    <property type="project" value="UniProtKB-EC"/>
</dbReference>
<accession>A0A0Q3L999</accession>
<protein>
    <recommendedName>
        <fullName evidence="3">indole-3-pyruvate monooxygenase</fullName>
        <ecNumber evidence="3">1.14.13.168</ecNumber>
    </recommendedName>
</protein>
<comment type="similarity">
    <text evidence="1">Belongs to the FMO family.</text>
</comment>
<name>A0A0Q3L999_BRADI</name>
<dbReference type="AlphaFoldDB" id="A0A0Q3L999"/>
<organism evidence="5">
    <name type="scientific">Brachypodium distachyon</name>
    <name type="common">Purple false brome</name>
    <name type="synonym">Trachynia distachya</name>
    <dbReference type="NCBI Taxonomy" id="15368"/>
    <lineage>
        <taxon>Eukaryota</taxon>
        <taxon>Viridiplantae</taxon>
        <taxon>Streptophyta</taxon>
        <taxon>Embryophyta</taxon>
        <taxon>Tracheophyta</taxon>
        <taxon>Spermatophyta</taxon>
        <taxon>Magnoliopsida</taxon>
        <taxon>Liliopsida</taxon>
        <taxon>Poales</taxon>
        <taxon>Poaceae</taxon>
        <taxon>BOP clade</taxon>
        <taxon>Pooideae</taxon>
        <taxon>Stipodae</taxon>
        <taxon>Brachypodieae</taxon>
        <taxon>Brachypodium</taxon>
    </lineage>
</organism>
<evidence type="ECO:0000256" key="4">
    <source>
        <dbReference type="ARBA" id="ARBA00047707"/>
    </source>
</evidence>
<sequence length="389" mass="41443">MATGPPVIIVGAGPSGLATSACLARRGVASVVLERDDCVASLWRKRAYDRLHLHLPKQISALPHAPHGAAAPEYLPRDDFVRYLDAYADRFAVQALLRRSVRAAHFVEHPAGGDEHGHWEVEALNLGTGKEEKHAARFLVVAAGEFDEKAIPAVPGLDTFPGKAIHSSEYRSAKGLEGKAVLVVGCGNSGMEIALDLAESGAAASVVVRGEAHLLTRRIMSLSTSLFAYLPLWAIDNLALFMCYLAFRGDTAKHGVPRPALGPFARKLQKNAYPVIDVGTYARSKPARSGERIEGNMVEFADGKRHPFDVIVFATGYRSGVNKWLRGEPGGGLIGEDGMAKGRSPKGENGLYRAGLARRGIYGSGTDAEDIAEDISRQLQSGSGVGGSS</sequence>
<keyword evidence="7" id="KW-1185">Reference proteome</keyword>
<dbReference type="PRINTS" id="PR00411">
    <property type="entry name" value="PNDRDTASEI"/>
</dbReference>
<dbReference type="PANTHER" id="PTHR43539">
    <property type="entry name" value="FLAVIN-BINDING MONOOXYGENASE-LIKE PROTEIN (AFU_ORTHOLOGUE AFUA_4G09220)"/>
    <property type="match status" value="1"/>
</dbReference>
<gene>
    <name evidence="5" type="ORF">BRADI_1g49935v3</name>
</gene>
<evidence type="ECO:0000256" key="3">
    <source>
        <dbReference type="ARBA" id="ARBA00039148"/>
    </source>
</evidence>
<dbReference type="GO" id="GO:0050661">
    <property type="term" value="F:NADP binding"/>
    <property type="evidence" value="ECO:0007669"/>
    <property type="project" value="InterPro"/>
</dbReference>
<reference evidence="5" key="2">
    <citation type="submission" date="2017-06" db="EMBL/GenBank/DDBJ databases">
        <title>WGS assembly of Brachypodium distachyon.</title>
        <authorList>
            <consortium name="The International Brachypodium Initiative"/>
            <person name="Lucas S."/>
            <person name="Harmon-Smith M."/>
            <person name="Lail K."/>
            <person name="Tice H."/>
            <person name="Grimwood J."/>
            <person name="Bruce D."/>
            <person name="Barry K."/>
            <person name="Shu S."/>
            <person name="Lindquist E."/>
            <person name="Wang M."/>
            <person name="Pitluck S."/>
            <person name="Vogel J.P."/>
            <person name="Garvin D.F."/>
            <person name="Mockler T.C."/>
            <person name="Schmutz J."/>
            <person name="Rokhsar D."/>
            <person name="Bevan M.W."/>
        </authorList>
    </citation>
    <scope>NUCLEOTIDE SEQUENCE</scope>
    <source>
        <strain evidence="5">Bd21</strain>
    </source>
</reference>
<dbReference type="PANTHER" id="PTHR43539:SF67">
    <property type="entry name" value="FLAVIN-CONTAINING MONOOXYGENASE"/>
    <property type="match status" value="1"/>
</dbReference>
<dbReference type="SUPFAM" id="SSF51905">
    <property type="entry name" value="FAD/NAD(P)-binding domain"/>
    <property type="match status" value="2"/>
</dbReference>
<dbReference type="EC" id="1.14.13.168" evidence="3"/>
<reference evidence="6" key="3">
    <citation type="submission" date="2018-08" db="UniProtKB">
        <authorList>
            <consortium name="EnsemblPlants"/>
        </authorList>
    </citation>
    <scope>IDENTIFICATION</scope>
    <source>
        <strain evidence="6">cv. Bd21</strain>
    </source>
</reference>
<reference evidence="5 6" key="1">
    <citation type="journal article" date="2010" name="Nature">
        <title>Genome sequencing and analysis of the model grass Brachypodium distachyon.</title>
        <authorList>
            <consortium name="International Brachypodium Initiative"/>
        </authorList>
    </citation>
    <scope>NUCLEOTIDE SEQUENCE [LARGE SCALE GENOMIC DNA]</scope>
    <source>
        <strain evidence="5 6">Bd21</strain>
    </source>
</reference>
<comment type="catalytic activity">
    <reaction evidence="4">
        <text>indole-3-pyruvate + NADPH + O2 + H(+) = (indol-3-yl)acetate + CO2 + NADP(+) + H2O</text>
        <dbReference type="Rhea" id="RHEA:34331"/>
        <dbReference type="ChEBI" id="CHEBI:15377"/>
        <dbReference type="ChEBI" id="CHEBI:15378"/>
        <dbReference type="ChEBI" id="CHEBI:15379"/>
        <dbReference type="ChEBI" id="CHEBI:16526"/>
        <dbReference type="ChEBI" id="CHEBI:17640"/>
        <dbReference type="ChEBI" id="CHEBI:30854"/>
        <dbReference type="ChEBI" id="CHEBI:57783"/>
        <dbReference type="ChEBI" id="CHEBI:58349"/>
        <dbReference type="EC" id="1.14.13.168"/>
    </reaction>
</comment>
<dbReference type="OrthoDB" id="66881at2759"/>
<keyword evidence="2" id="KW-0560">Oxidoreductase</keyword>
<dbReference type="EnsemblPlants" id="KQK19705">
    <property type="protein sequence ID" value="KQK19705"/>
    <property type="gene ID" value="BRADI_1g49935v3"/>
</dbReference>
<dbReference type="InterPro" id="IPR036188">
    <property type="entry name" value="FAD/NAD-bd_sf"/>
</dbReference>
<dbReference type="PRINTS" id="PR00368">
    <property type="entry name" value="FADPNR"/>
</dbReference>
<proteinExistence type="inferred from homology"/>
<dbReference type="EMBL" id="CM000880">
    <property type="protein sequence ID" value="KQK19705.1"/>
    <property type="molecule type" value="Genomic_DNA"/>
</dbReference>
<evidence type="ECO:0000256" key="1">
    <source>
        <dbReference type="ARBA" id="ARBA00009183"/>
    </source>
</evidence>
<dbReference type="Pfam" id="PF13738">
    <property type="entry name" value="Pyr_redox_3"/>
    <property type="match status" value="1"/>
</dbReference>
<evidence type="ECO:0000313" key="5">
    <source>
        <dbReference type="EMBL" id="KQK19705.1"/>
    </source>
</evidence>
<dbReference type="GO" id="GO:0050660">
    <property type="term" value="F:flavin adenine dinucleotide binding"/>
    <property type="evidence" value="ECO:0000318"/>
    <property type="project" value="GO_Central"/>
</dbReference>
<evidence type="ECO:0000313" key="7">
    <source>
        <dbReference type="Proteomes" id="UP000008810"/>
    </source>
</evidence>
<dbReference type="GO" id="GO:0004497">
    <property type="term" value="F:monooxygenase activity"/>
    <property type="evidence" value="ECO:0000318"/>
    <property type="project" value="GO_Central"/>
</dbReference>
<dbReference type="Gramene" id="KQK19705">
    <property type="protein sequence ID" value="KQK19705"/>
    <property type="gene ID" value="BRADI_1g49935v3"/>
</dbReference>
<dbReference type="Gene3D" id="3.50.50.60">
    <property type="entry name" value="FAD/NAD(P)-binding domain"/>
    <property type="match status" value="1"/>
</dbReference>
<dbReference type="InterPro" id="IPR050982">
    <property type="entry name" value="Auxin_biosynth/cation_transpt"/>
</dbReference>
<dbReference type="Proteomes" id="UP000008810">
    <property type="component" value="Chromosome 1"/>
</dbReference>